<dbReference type="InterPro" id="IPR036770">
    <property type="entry name" value="Ankyrin_rpt-contain_sf"/>
</dbReference>
<feature type="repeat" description="ANK" evidence="1">
    <location>
        <begin position="375"/>
        <end position="404"/>
    </location>
</feature>
<dbReference type="VEuPathDB" id="TrichDB:TVAG_330720"/>
<evidence type="ECO:0000259" key="2">
    <source>
        <dbReference type="Pfam" id="PF11929"/>
    </source>
</evidence>
<proteinExistence type="predicted"/>
<dbReference type="EMBL" id="DS113612">
    <property type="protein sequence ID" value="EAY00143.1"/>
    <property type="molecule type" value="Genomic_DNA"/>
</dbReference>
<dbReference type="AlphaFoldDB" id="A2F4N8"/>
<feature type="repeat" description="ANK" evidence="1">
    <location>
        <begin position="342"/>
        <end position="374"/>
    </location>
</feature>
<dbReference type="SMART" id="SM00248">
    <property type="entry name" value="ANK"/>
    <property type="match status" value="4"/>
</dbReference>
<dbReference type="eggNOG" id="KOG0504">
    <property type="taxonomic scope" value="Eukaryota"/>
</dbReference>
<evidence type="ECO:0000313" key="4">
    <source>
        <dbReference type="Proteomes" id="UP000001542"/>
    </source>
</evidence>
<reference evidence="3" key="2">
    <citation type="journal article" date="2007" name="Science">
        <title>Draft genome sequence of the sexually transmitted pathogen Trichomonas vaginalis.</title>
        <authorList>
            <person name="Carlton J.M."/>
            <person name="Hirt R.P."/>
            <person name="Silva J.C."/>
            <person name="Delcher A.L."/>
            <person name="Schatz M."/>
            <person name="Zhao Q."/>
            <person name="Wortman J.R."/>
            <person name="Bidwell S.L."/>
            <person name="Alsmark U.C.M."/>
            <person name="Besteiro S."/>
            <person name="Sicheritz-Ponten T."/>
            <person name="Noel C.J."/>
            <person name="Dacks J.B."/>
            <person name="Foster P.G."/>
            <person name="Simillion C."/>
            <person name="Van de Peer Y."/>
            <person name="Miranda-Saavedra D."/>
            <person name="Barton G.J."/>
            <person name="Westrop G.D."/>
            <person name="Mueller S."/>
            <person name="Dessi D."/>
            <person name="Fiori P.L."/>
            <person name="Ren Q."/>
            <person name="Paulsen I."/>
            <person name="Zhang H."/>
            <person name="Bastida-Corcuera F.D."/>
            <person name="Simoes-Barbosa A."/>
            <person name="Brown M.T."/>
            <person name="Hayes R.D."/>
            <person name="Mukherjee M."/>
            <person name="Okumura C.Y."/>
            <person name="Schneider R."/>
            <person name="Smith A.J."/>
            <person name="Vanacova S."/>
            <person name="Villalvazo M."/>
            <person name="Haas B.J."/>
            <person name="Pertea M."/>
            <person name="Feldblyum T.V."/>
            <person name="Utterback T.R."/>
            <person name="Shu C.L."/>
            <person name="Osoegawa K."/>
            <person name="de Jong P.J."/>
            <person name="Hrdy I."/>
            <person name="Horvathova L."/>
            <person name="Zubacova Z."/>
            <person name="Dolezal P."/>
            <person name="Malik S.B."/>
            <person name="Logsdon J.M. Jr."/>
            <person name="Henze K."/>
            <person name="Gupta A."/>
            <person name="Wang C.C."/>
            <person name="Dunne R.L."/>
            <person name="Upcroft J.A."/>
            <person name="Upcroft P."/>
            <person name="White O."/>
            <person name="Salzberg S.L."/>
            <person name="Tang P."/>
            <person name="Chiu C.-H."/>
            <person name="Lee Y.-S."/>
            <person name="Embley T.M."/>
            <person name="Coombs G.H."/>
            <person name="Mottram J.C."/>
            <person name="Tachezy J."/>
            <person name="Fraser-Liggett C.M."/>
            <person name="Johnson P.J."/>
        </authorList>
    </citation>
    <scope>NUCLEOTIDE SEQUENCE [LARGE SCALE GENOMIC DNA]</scope>
    <source>
        <strain evidence="3">G3</strain>
    </source>
</reference>
<evidence type="ECO:0000256" key="1">
    <source>
        <dbReference type="PROSITE-ProRule" id="PRU00023"/>
    </source>
</evidence>
<feature type="repeat" description="ANK" evidence="1">
    <location>
        <begin position="309"/>
        <end position="341"/>
    </location>
</feature>
<sequence length="404" mass="47354">MKINYEELMEVSKDYNDILTKLYKLKPCTDDEIYEICKDIKNKLIETNMFTPSNILKILSTASLYNNRSMKSYWAIFKKIYEDYRPDQIISSSSLFNYLIYKEYGLNIDQNCKNPKEKFELYNSSLDFLEKNTIYKAIMNDDKELFISLTEREGFDSNQMLQNDLYPYSKAGYSYLELCSYYGSVNCFKFLRTKYNSEITQTCHQFSFLGGNPDIMSECLKCIKPDVESMMYAIISHNIDFVTFLKNEYNIEIELLYCYHYNNYQAFFVYLDQTNEVDNIIFLSPRFFVPSLWEYFISHGVDINEKDSECRTTLHRMVTHNRKQIAEFLILHGADINAKDNKGRTALHLSALSNRKQIAELLVSHGADISIKDNEGKTALQYSLEKNNKEIADLLKSHGSNFKS</sequence>
<dbReference type="STRING" id="5722.A2F4N8"/>
<dbReference type="KEGG" id="tva:4757962"/>
<dbReference type="VEuPathDB" id="TrichDB:TVAGG3_0583620"/>
<dbReference type="SMR" id="A2F4N8"/>
<keyword evidence="1" id="KW-0040">ANK repeat</keyword>
<dbReference type="SUPFAM" id="SSF48403">
    <property type="entry name" value="Ankyrin repeat"/>
    <property type="match status" value="1"/>
</dbReference>
<accession>A2F4N8</accession>
<dbReference type="RefSeq" id="XP_001313072.1">
    <property type="nucleotide sequence ID" value="XM_001313071.1"/>
</dbReference>
<dbReference type="PROSITE" id="PS50088">
    <property type="entry name" value="ANK_REPEAT"/>
    <property type="match status" value="3"/>
</dbReference>
<dbReference type="PANTHER" id="PTHR24182:SF13">
    <property type="entry name" value="LD18443P"/>
    <property type="match status" value="1"/>
</dbReference>
<dbReference type="Pfam" id="PF12796">
    <property type="entry name" value="Ank_2"/>
    <property type="match status" value="1"/>
</dbReference>
<dbReference type="InterPro" id="IPR020683">
    <property type="entry name" value="DUF3447"/>
</dbReference>
<dbReference type="Gene3D" id="1.25.40.20">
    <property type="entry name" value="Ankyrin repeat-containing domain"/>
    <property type="match status" value="1"/>
</dbReference>
<dbReference type="PROSITE" id="PS50297">
    <property type="entry name" value="ANK_REP_REGION"/>
    <property type="match status" value="3"/>
</dbReference>
<organism evidence="3 4">
    <name type="scientific">Trichomonas vaginalis (strain ATCC PRA-98 / G3)</name>
    <dbReference type="NCBI Taxonomy" id="412133"/>
    <lineage>
        <taxon>Eukaryota</taxon>
        <taxon>Metamonada</taxon>
        <taxon>Parabasalia</taxon>
        <taxon>Trichomonadida</taxon>
        <taxon>Trichomonadidae</taxon>
        <taxon>Trichomonas</taxon>
    </lineage>
</organism>
<gene>
    <name evidence="3" type="ORF">TVAG_330720</name>
</gene>
<dbReference type="InParanoid" id="A2F4N8"/>
<dbReference type="Pfam" id="PF11929">
    <property type="entry name" value="DUF3447"/>
    <property type="match status" value="1"/>
</dbReference>
<evidence type="ECO:0000313" key="3">
    <source>
        <dbReference type="EMBL" id="EAY00143.1"/>
    </source>
</evidence>
<dbReference type="InterPro" id="IPR002110">
    <property type="entry name" value="Ankyrin_rpt"/>
</dbReference>
<reference evidence="3" key="1">
    <citation type="submission" date="2006-10" db="EMBL/GenBank/DDBJ databases">
        <authorList>
            <person name="Amadeo P."/>
            <person name="Zhao Q."/>
            <person name="Wortman J."/>
            <person name="Fraser-Liggett C."/>
            <person name="Carlton J."/>
        </authorList>
    </citation>
    <scope>NUCLEOTIDE SEQUENCE</scope>
    <source>
        <strain evidence="3">G3</strain>
    </source>
</reference>
<dbReference type="PANTHER" id="PTHR24182">
    <property type="entry name" value="ANKYRIN REPEAT AND SOCS BOX CONTAINING 4"/>
    <property type="match status" value="1"/>
</dbReference>
<keyword evidence="4" id="KW-1185">Reference proteome</keyword>
<name>A2F4N8_TRIV3</name>
<feature type="domain" description="DUF3447" evidence="2">
    <location>
        <begin position="195"/>
        <end position="270"/>
    </location>
</feature>
<dbReference type="Proteomes" id="UP000001542">
    <property type="component" value="Unassembled WGS sequence"/>
</dbReference>
<protein>
    <recommendedName>
        <fullName evidence="2">DUF3447 domain-containing protein</fullName>
    </recommendedName>
</protein>
<dbReference type="OrthoDB" id="430340at2759"/>